<protein>
    <submittedName>
        <fullName evidence="1">Uncharacterized protein</fullName>
    </submittedName>
</protein>
<dbReference type="EMBL" id="HBIK01018406">
    <property type="protein sequence ID" value="CAE0383769.1"/>
    <property type="molecule type" value="Transcribed_RNA"/>
</dbReference>
<gene>
    <name evidence="1" type="ORF">ECRA1380_LOCUS8732</name>
</gene>
<proteinExistence type="predicted"/>
<name>A0A7S3KGP4_EUPCR</name>
<organism evidence="1">
    <name type="scientific">Euplotes crassus</name>
    <dbReference type="NCBI Taxonomy" id="5936"/>
    <lineage>
        <taxon>Eukaryota</taxon>
        <taxon>Sar</taxon>
        <taxon>Alveolata</taxon>
        <taxon>Ciliophora</taxon>
        <taxon>Intramacronucleata</taxon>
        <taxon>Spirotrichea</taxon>
        <taxon>Hypotrichia</taxon>
        <taxon>Euplotida</taxon>
        <taxon>Euplotidae</taxon>
        <taxon>Moneuplotes</taxon>
    </lineage>
</organism>
<evidence type="ECO:0000313" key="1">
    <source>
        <dbReference type="EMBL" id="CAE0383769.1"/>
    </source>
</evidence>
<accession>A0A7S3KGP4</accession>
<sequence length="140" mass="16796">MYEDIRNTHRISRKPIPKKLKKELVEKAKEYADYKAFERLHISKFHQKIEKKKNNTFKSIFFLPMSLFEEVMEDNKSEISDPNFGPPSAKYDEHQFLAMYMEQIFHLMPREQTEKLKLISGLKDEIMKKKIEIQIEEAQG</sequence>
<dbReference type="AlphaFoldDB" id="A0A7S3KGP4"/>
<reference evidence="1" key="1">
    <citation type="submission" date="2021-01" db="EMBL/GenBank/DDBJ databases">
        <authorList>
            <person name="Corre E."/>
            <person name="Pelletier E."/>
            <person name="Niang G."/>
            <person name="Scheremetjew M."/>
            <person name="Finn R."/>
            <person name="Kale V."/>
            <person name="Holt S."/>
            <person name="Cochrane G."/>
            <person name="Meng A."/>
            <person name="Brown T."/>
            <person name="Cohen L."/>
        </authorList>
    </citation>
    <scope>NUCLEOTIDE SEQUENCE</scope>
    <source>
        <strain evidence="1">CT5</strain>
    </source>
</reference>